<keyword evidence="2" id="KW-1185">Reference proteome</keyword>
<dbReference type="InterPro" id="IPR052709">
    <property type="entry name" value="Transposase-MT_Hybrid"/>
</dbReference>
<dbReference type="InterPro" id="IPR036397">
    <property type="entry name" value="RNaseH_sf"/>
</dbReference>
<sequence>MKHPRYSPDLALSDFWLFPKMKEHLCGQRFESEEDIFATKEAIRQLNKDFYVTAFDSSSRRLQKCIGKSGCYVEYNMR</sequence>
<gene>
    <name evidence="1" type="ORF">PoB_003890400</name>
</gene>
<proteinExistence type="predicted"/>
<evidence type="ECO:0000313" key="2">
    <source>
        <dbReference type="Proteomes" id="UP000735302"/>
    </source>
</evidence>
<comment type="caution">
    <text evidence="1">The sequence shown here is derived from an EMBL/GenBank/DDBJ whole genome shotgun (WGS) entry which is preliminary data.</text>
</comment>
<dbReference type="Gene3D" id="3.30.420.10">
    <property type="entry name" value="Ribonuclease H-like superfamily/Ribonuclease H"/>
    <property type="match status" value="1"/>
</dbReference>
<dbReference type="PANTHER" id="PTHR46060:SF1">
    <property type="entry name" value="MARINER MOS1 TRANSPOSASE-LIKE PROTEIN"/>
    <property type="match status" value="1"/>
</dbReference>
<accession>A0AAV4B131</accession>
<evidence type="ECO:0000313" key="1">
    <source>
        <dbReference type="EMBL" id="GFO12399.1"/>
    </source>
</evidence>
<dbReference type="GO" id="GO:0003676">
    <property type="term" value="F:nucleic acid binding"/>
    <property type="evidence" value="ECO:0007669"/>
    <property type="project" value="InterPro"/>
</dbReference>
<name>A0AAV4B131_9GAST</name>
<dbReference type="EMBL" id="BLXT01004423">
    <property type="protein sequence ID" value="GFO12399.1"/>
    <property type="molecule type" value="Genomic_DNA"/>
</dbReference>
<protein>
    <submittedName>
        <fullName evidence="1">Histone-lysine N-methyltransferase SETMAR</fullName>
    </submittedName>
</protein>
<reference evidence="1 2" key="1">
    <citation type="journal article" date="2021" name="Elife">
        <title>Chloroplast acquisition without the gene transfer in kleptoplastic sea slugs, Plakobranchus ocellatus.</title>
        <authorList>
            <person name="Maeda T."/>
            <person name="Takahashi S."/>
            <person name="Yoshida T."/>
            <person name="Shimamura S."/>
            <person name="Takaki Y."/>
            <person name="Nagai Y."/>
            <person name="Toyoda A."/>
            <person name="Suzuki Y."/>
            <person name="Arimoto A."/>
            <person name="Ishii H."/>
            <person name="Satoh N."/>
            <person name="Nishiyama T."/>
            <person name="Hasebe M."/>
            <person name="Maruyama T."/>
            <person name="Minagawa J."/>
            <person name="Obokata J."/>
            <person name="Shigenobu S."/>
        </authorList>
    </citation>
    <scope>NUCLEOTIDE SEQUENCE [LARGE SCALE GENOMIC DNA]</scope>
</reference>
<organism evidence="1 2">
    <name type="scientific">Plakobranchus ocellatus</name>
    <dbReference type="NCBI Taxonomy" id="259542"/>
    <lineage>
        <taxon>Eukaryota</taxon>
        <taxon>Metazoa</taxon>
        <taxon>Spiralia</taxon>
        <taxon>Lophotrochozoa</taxon>
        <taxon>Mollusca</taxon>
        <taxon>Gastropoda</taxon>
        <taxon>Heterobranchia</taxon>
        <taxon>Euthyneura</taxon>
        <taxon>Panpulmonata</taxon>
        <taxon>Sacoglossa</taxon>
        <taxon>Placobranchoidea</taxon>
        <taxon>Plakobranchidae</taxon>
        <taxon>Plakobranchus</taxon>
    </lineage>
</organism>
<dbReference type="AlphaFoldDB" id="A0AAV4B131"/>
<dbReference type="Proteomes" id="UP000735302">
    <property type="component" value="Unassembled WGS sequence"/>
</dbReference>
<dbReference type="PANTHER" id="PTHR46060">
    <property type="entry name" value="MARINER MOS1 TRANSPOSASE-LIKE PROTEIN"/>
    <property type="match status" value="1"/>
</dbReference>